<protein>
    <submittedName>
        <fullName evidence="3">Uncharacterized protein</fullName>
    </submittedName>
</protein>
<keyword evidence="1" id="KW-0813">Transport</keyword>
<dbReference type="Proteomes" id="UP000594261">
    <property type="component" value="Chromosome 3"/>
</dbReference>
<dbReference type="GO" id="GO:0005525">
    <property type="term" value="F:GTP binding"/>
    <property type="evidence" value="ECO:0007669"/>
    <property type="project" value="InterPro"/>
</dbReference>
<dbReference type="InterPro" id="IPR006687">
    <property type="entry name" value="Small_GTPase_SAR1"/>
</dbReference>
<reference evidence="3" key="2">
    <citation type="submission" date="2021-01" db="UniProtKB">
        <authorList>
            <consortium name="EnsemblPlants"/>
        </authorList>
    </citation>
    <scope>IDENTIFICATION</scope>
</reference>
<dbReference type="AlphaFoldDB" id="A0A7N2L6R5"/>
<dbReference type="PANTHER" id="PTHR45684">
    <property type="entry name" value="RE74312P"/>
    <property type="match status" value="1"/>
</dbReference>
<accession>A0A7N2L6R5</accession>
<reference evidence="3 4" key="1">
    <citation type="journal article" date="2016" name="G3 (Bethesda)">
        <title>First Draft Assembly and Annotation of the Genome of a California Endemic Oak Quercus lobata Nee (Fagaceae).</title>
        <authorList>
            <person name="Sork V.L."/>
            <person name="Fitz-Gibbon S.T."/>
            <person name="Puiu D."/>
            <person name="Crepeau M."/>
            <person name="Gugger P.F."/>
            <person name="Sherman R."/>
            <person name="Stevens K."/>
            <person name="Langley C.H."/>
            <person name="Pellegrini M."/>
            <person name="Salzberg S.L."/>
        </authorList>
    </citation>
    <scope>NUCLEOTIDE SEQUENCE [LARGE SCALE GENOMIC DNA]</scope>
    <source>
        <strain evidence="3 4">cv. SW786</strain>
    </source>
</reference>
<dbReference type="EMBL" id="LRBV02000003">
    <property type="status" value="NOT_ANNOTATED_CDS"/>
    <property type="molecule type" value="Genomic_DNA"/>
</dbReference>
<dbReference type="Gramene" id="QL03p018510:mrna">
    <property type="protein sequence ID" value="QL03p018510:mrna"/>
    <property type="gene ID" value="QL03p018510"/>
</dbReference>
<keyword evidence="2" id="KW-0653">Protein transport</keyword>
<dbReference type="GO" id="GO:0006886">
    <property type="term" value="P:intracellular protein transport"/>
    <property type="evidence" value="ECO:0007669"/>
    <property type="project" value="InterPro"/>
</dbReference>
<dbReference type="EnsemblPlants" id="QL03p018510:mrna">
    <property type="protein sequence ID" value="QL03p018510:mrna"/>
    <property type="gene ID" value="QL03p018510"/>
</dbReference>
<organism evidence="3 4">
    <name type="scientific">Quercus lobata</name>
    <name type="common">Valley oak</name>
    <dbReference type="NCBI Taxonomy" id="97700"/>
    <lineage>
        <taxon>Eukaryota</taxon>
        <taxon>Viridiplantae</taxon>
        <taxon>Streptophyta</taxon>
        <taxon>Embryophyta</taxon>
        <taxon>Tracheophyta</taxon>
        <taxon>Spermatophyta</taxon>
        <taxon>Magnoliopsida</taxon>
        <taxon>eudicotyledons</taxon>
        <taxon>Gunneridae</taxon>
        <taxon>Pentapetalae</taxon>
        <taxon>rosids</taxon>
        <taxon>fabids</taxon>
        <taxon>Fagales</taxon>
        <taxon>Fagaceae</taxon>
        <taxon>Quercus</taxon>
    </lineage>
</organism>
<keyword evidence="4" id="KW-1185">Reference proteome</keyword>
<proteinExistence type="predicted"/>
<name>A0A7N2L6R5_QUELO</name>
<evidence type="ECO:0000313" key="3">
    <source>
        <dbReference type="EnsemblPlants" id="QL03p018510:mrna"/>
    </source>
</evidence>
<evidence type="ECO:0000313" key="4">
    <source>
        <dbReference type="Proteomes" id="UP000594261"/>
    </source>
</evidence>
<evidence type="ECO:0000256" key="1">
    <source>
        <dbReference type="ARBA" id="ARBA00022448"/>
    </source>
</evidence>
<evidence type="ECO:0000256" key="2">
    <source>
        <dbReference type="ARBA" id="ARBA00022927"/>
    </source>
</evidence>
<sequence>MLLPDNKVKLSVFISDPSENIDDGSLPIAPFVVSSAISVSTYMHESFSMSLFIKKRICVPSLARPMSPQGLGVELAEANACPLEAKRRAVCSTHASMVFSLGVGPNGLAMRLVQHQTTQYPASEELSIEKIKFKAFDLGGHQIAR</sequence>
<dbReference type="InParanoid" id="A0A7N2L6R5"/>